<name>A0A3N9TIZ6_9VIBR</name>
<evidence type="ECO:0000313" key="3">
    <source>
        <dbReference type="EMBL" id="RQW63894.1"/>
    </source>
</evidence>
<feature type="signal peptide" evidence="2">
    <location>
        <begin position="1"/>
        <end position="23"/>
    </location>
</feature>
<dbReference type="RefSeq" id="WP_124936014.1">
    <property type="nucleotide sequence ID" value="NZ_RJVQ01000002.1"/>
</dbReference>
<keyword evidence="4" id="KW-1185">Reference proteome</keyword>
<evidence type="ECO:0000313" key="4">
    <source>
        <dbReference type="Proteomes" id="UP000281112"/>
    </source>
</evidence>
<gene>
    <name evidence="3" type="ORF">EES38_04615</name>
</gene>
<proteinExistence type="predicted"/>
<organism evidence="3 4">
    <name type="scientific">Vibrio viridaestus</name>
    <dbReference type="NCBI Taxonomy" id="2487322"/>
    <lineage>
        <taxon>Bacteria</taxon>
        <taxon>Pseudomonadati</taxon>
        <taxon>Pseudomonadota</taxon>
        <taxon>Gammaproteobacteria</taxon>
        <taxon>Vibrionales</taxon>
        <taxon>Vibrionaceae</taxon>
        <taxon>Vibrio</taxon>
    </lineage>
</organism>
<feature type="chain" id="PRO_5018179067" evidence="2">
    <location>
        <begin position="24"/>
        <end position="153"/>
    </location>
</feature>
<feature type="region of interest" description="Disordered" evidence="1">
    <location>
        <begin position="126"/>
        <end position="153"/>
    </location>
</feature>
<dbReference type="Proteomes" id="UP000281112">
    <property type="component" value="Unassembled WGS sequence"/>
</dbReference>
<comment type="caution">
    <text evidence="3">The sequence shown here is derived from an EMBL/GenBank/DDBJ whole genome shotgun (WGS) entry which is preliminary data.</text>
</comment>
<dbReference type="EMBL" id="RJVQ01000002">
    <property type="protein sequence ID" value="RQW63894.1"/>
    <property type="molecule type" value="Genomic_DNA"/>
</dbReference>
<accession>A0A3N9TIZ6</accession>
<evidence type="ECO:0000256" key="2">
    <source>
        <dbReference type="SAM" id="SignalP"/>
    </source>
</evidence>
<feature type="compositionally biased region" description="Polar residues" evidence="1">
    <location>
        <begin position="135"/>
        <end position="153"/>
    </location>
</feature>
<evidence type="ECO:0000256" key="1">
    <source>
        <dbReference type="SAM" id="MobiDB-lite"/>
    </source>
</evidence>
<keyword evidence="2" id="KW-0732">Signal</keyword>
<sequence length="153" mass="15834">MNFKGVVLGTTFILSMASFSSSAALNEEQSQDVNSIITQSVGIGAQETVRRLSTKYPNNVVDVTAEVAKAYQMQVGYALEEAMLANPDLATQIAQAAIDAGIPVEQVTSSALASGIDPTLIPNTATAAGQEDTAAPTNTRRTLGSRGSSVSPN</sequence>
<dbReference type="AlphaFoldDB" id="A0A3N9TIZ6"/>
<protein>
    <submittedName>
        <fullName evidence="3">Uncharacterized protein</fullName>
    </submittedName>
</protein>
<reference evidence="3 4" key="1">
    <citation type="submission" date="2018-11" db="EMBL/GenBank/DDBJ databases">
        <title>Vibrio LJC006 sp. nov., isolated from seawater during the bloom of the enteromorpha.</title>
        <authorList>
            <person name="Liang J."/>
        </authorList>
    </citation>
    <scope>NUCLEOTIDE SEQUENCE [LARGE SCALE GENOMIC DNA]</scope>
    <source>
        <strain evidence="3 4">LJC006</strain>
    </source>
</reference>